<evidence type="ECO:0000313" key="1">
    <source>
        <dbReference type="EMBL" id="GAX88394.1"/>
    </source>
</evidence>
<reference evidence="2" key="1">
    <citation type="submission" date="2017-07" db="EMBL/GenBank/DDBJ databases">
        <title>Draft genome sequence of Effusibacillus lacus strain skLN1.</title>
        <authorList>
            <person name="Watanabe M."/>
            <person name="Kojima H."/>
            <person name="Fukui M."/>
        </authorList>
    </citation>
    <scope>NUCLEOTIDE SEQUENCE [LARGE SCALE GENOMIC DNA]</scope>
    <source>
        <strain evidence="2">skLN1</strain>
    </source>
</reference>
<dbReference type="EMBL" id="BDUF01000001">
    <property type="protein sequence ID" value="GAX88394.1"/>
    <property type="molecule type" value="Genomic_DNA"/>
</dbReference>
<dbReference type="AlphaFoldDB" id="A0A292YJ40"/>
<proteinExistence type="predicted"/>
<keyword evidence="2" id="KW-1185">Reference proteome</keyword>
<name>A0A292YJ40_9BACL</name>
<organism evidence="1 2">
    <name type="scientific">Effusibacillus lacus</name>
    <dbReference type="NCBI Taxonomy" id="1348429"/>
    <lineage>
        <taxon>Bacteria</taxon>
        <taxon>Bacillati</taxon>
        <taxon>Bacillota</taxon>
        <taxon>Bacilli</taxon>
        <taxon>Bacillales</taxon>
        <taxon>Alicyclobacillaceae</taxon>
        <taxon>Effusibacillus</taxon>
    </lineage>
</organism>
<sequence>MGILYEIAKKIREESIHETINFLKGGSGTPATAQIIRVVEKDMKRNWNDLPDHSYKDWRIPYLRRNL</sequence>
<evidence type="ECO:0000313" key="2">
    <source>
        <dbReference type="Proteomes" id="UP000217785"/>
    </source>
</evidence>
<dbReference type="RefSeq" id="WP_096180062.1">
    <property type="nucleotide sequence ID" value="NZ_BDUF01000001.1"/>
</dbReference>
<dbReference type="Proteomes" id="UP000217785">
    <property type="component" value="Unassembled WGS sequence"/>
</dbReference>
<accession>A0A292YJ40</accession>
<comment type="caution">
    <text evidence="1">The sequence shown here is derived from an EMBL/GenBank/DDBJ whole genome shotgun (WGS) entry which is preliminary data.</text>
</comment>
<gene>
    <name evidence="1" type="ORF">EFBL_0003</name>
</gene>
<protein>
    <submittedName>
        <fullName evidence="1">Uncharacterized protein</fullName>
    </submittedName>
</protein>